<gene>
    <name evidence="1" type="ORF">ABQ292_08240</name>
</gene>
<dbReference type="EMBL" id="JBFNXQ010000019">
    <property type="protein sequence ID" value="MEX5718358.1"/>
    <property type="molecule type" value="Genomic_DNA"/>
</dbReference>
<sequence>MTAFTVADHLADRLAELSGDNVFGAPVDHRRSAPNLREVLTFRARE</sequence>
<comment type="caution">
    <text evidence="1">The sequence shown here is derived from an EMBL/GenBank/DDBJ whole genome shotgun (WGS) entry which is preliminary data.</text>
</comment>
<organism evidence="1 2">
    <name type="scientific">Geodermatophilus maliterrae</name>
    <dbReference type="NCBI Taxonomy" id="3162531"/>
    <lineage>
        <taxon>Bacteria</taxon>
        <taxon>Bacillati</taxon>
        <taxon>Actinomycetota</taxon>
        <taxon>Actinomycetes</taxon>
        <taxon>Geodermatophilales</taxon>
        <taxon>Geodermatophilaceae</taxon>
        <taxon>Geodermatophilus</taxon>
    </lineage>
</organism>
<keyword evidence="2" id="KW-1185">Reference proteome</keyword>
<name>A0ABV3XCS0_9ACTN</name>
<dbReference type="Proteomes" id="UP001560045">
    <property type="component" value="Unassembled WGS sequence"/>
</dbReference>
<proteinExistence type="predicted"/>
<evidence type="ECO:0000313" key="2">
    <source>
        <dbReference type="Proteomes" id="UP001560045"/>
    </source>
</evidence>
<dbReference type="RefSeq" id="WP_369205127.1">
    <property type="nucleotide sequence ID" value="NZ_JBFNXQ010000019.1"/>
</dbReference>
<protein>
    <submittedName>
        <fullName evidence="1">Uncharacterized protein</fullName>
    </submittedName>
</protein>
<reference evidence="1 2" key="1">
    <citation type="submission" date="2024-06" db="EMBL/GenBank/DDBJ databases">
        <title>Draft genome sequence of Geodermatophilus badlandi, a novel member of the Geodermatophilaceae isolated from badland sedimentary rocks in the Red desert, Wyoming, USA.</title>
        <authorList>
            <person name="Ben Tekaya S."/>
            <person name="Nouioui I."/>
            <person name="Flores G.M."/>
            <person name="Shaal M.N."/>
            <person name="Bredoire F."/>
            <person name="Basile F."/>
            <person name="Van Diepen L."/>
            <person name="Ward N.L."/>
        </authorList>
    </citation>
    <scope>NUCLEOTIDE SEQUENCE [LARGE SCALE GENOMIC DNA]</scope>
    <source>
        <strain evidence="1 2">WL48A</strain>
    </source>
</reference>
<accession>A0ABV3XCS0</accession>
<evidence type="ECO:0000313" key="1">
    <source>
        <dbReference type="EMBL" id="MEX5718358.1"/>
    </source>
</evidence>